<dbReference type="InterPro" id="IPR025944">
    <property type="entry name" value="Sigma_54_int_dom_CS"/>
</dbReference>
<evidence type="ECO:0000313" key="11">
    <source>
        <dbReference type="Proteomes" id="UP000000925"/>
    </source>
</evidence>
<dbReference type="PROSITE" id="PS50045">
    <property type="entry name" value="SIGMA54_INTERACT_4"/>
    <property type="match status" value="1"/>
</dbReference>
<dbReference type="InterPro" id="IPR002078">
    <property type="entry name" value="Sigma_54_int"/>
</dbReference>
<dbReference type="PROSITE" id="PS50110">
    <property type="entry name" value="RESPONSE_REGULATORY"/>
    <property type="match status" value="1"/>
</dbReference>
<dbReference type="PANTHER" id="PTHR32071:SF122">
    <property type="entry name" value="SIGMA FACTOR"/>
    <property type="match status" value="1"/>
</dbReference>
<gene>
    <name evidence="10" type="ordered locus">Caka_0775</name>
</gene>
<keyword evidence="6" id="KW-0597">Phosphoprotein</keyword>
<dbReference type="SUPFAM" id="SSF52540">
    <property type="entry name" value="P-loop containing nucleoside triphosphate hydrolases"/>
    <property type="match status" value="1"/>
</dbReference>
<dbReference type="PROSITE" id="PS00688">
    <property type="entry name" value="SIGMA54_INTERACT_3"/>
    <property type="match status" value="1"/>
</dbReference>
<proteinExistence type="predicted"/>
<accession>D5EQ31</accession>
<dbReference type="Pfam" id="PF25601">
    <property type="entry name" value="AAA_lid_14"/>
    <property type="match status" value="1"/>
</dbReference>
<evidence type="ECO:0000256" key="3">
    <source>
        <dbReference type="ARBA" id="ARBA00023015"/>
    </source>
</evidence>
<dbReference type="Gene3D" id="3.40.50.300">
    <property type="entry name" value="P-loop containing nucleotide triphosphate hydrolases"/>
    <property type="match status" value="1"/>
</dbReference>
<dbReference type="GO" id="GO:0043565">
    <property type="term" value="F:sequence-specific DNA binding"/>
    <property type="evidence" value="ECO:0007669"/>
    <property type="project" value="InterPro"/>
</dbReference>
<dbReference type="InterPro" id="IPR027417">
    <property type="entry name" value="P-loop_NTPase"/>
</dbReference>
<dbReference type="InterPro" id="IPR025943">
    <property type="entry name" value="Sigma_54_int_dom_ATP-bd_2"/>
</dbReference>
<dbReference type="FunFam" id="3.40.50.300:FF:000006">
    <property type="entry name" value="DNA-binding transcriptional regulator NtrC"/>
    <property type="match status" value="1"/>
</dbReference>
<keyword evidence="5" id="KW-0804">Transcription</keyword>
<dbReference type="Gene3D" id="1.10.8.60">
    <property type="match status" value="1"/>
</dbReference>
<dbReference type="SMART" id="SM00448">
    <property type="entry name" value="REC"/>
    <property type="match status" value="1"/>
</dbReference>
<dbReference type="Pfam" id="PF00158">
    <property type="entry name" value="Sigma54_activat"/>
    <property type="match status" value="1"/>
</dbReference>
<feature type="domain" description="Response regulatory" evidence="9">
    <location>
        <begin position="4"/>
        <end position="117"/>
    </location>
</feature>
<dbReference type="SMART" id="SM00382">
    <property type="entry name" value="AAA"/>
    <property type="match status" value="1"/>
</dbReference>
<name>D5EQ31_CORAD</name>
<feature type="modified residue" description="4-aspartylphosphate" evidence="6">
    <location>
        <position position="52"/>
    </location>
</feature>
<keyword evidence="1" id="KW-0547">Nucleotide-binding</keyword>
<dbReference type="Gene3D" id="3.40.50.2300">
    <property type="match status" value="1"/>
</dbReference>
<dbReference type="STRING" id="583355.Caka_0775"/>
<dbReference type="AlphaFoldDB" id="D5EQ31"/>
<dbReference type="InterPro" id="IPR058031">
    <property type="entry name" value="AAA_lid_NorR"/>
</dbReference>
<evidence type="ECO:0000256" key="4">
    <source>
        <dbReference type="ARBA" id="ARBA00023125"/>
    </source>
</evidence>
<dbReference type="RefSeq" id="WP_013042523.1">
    <property type="nucleotide sequence ID" value="NC_014008.1"/>
</dbReference>
<dbReference type="GO" id="GO:0005524">
    <property type="term" value="F:ATP binding"/>
    <property type="evidence" value="ECO:0007669"/>
    <property type="project" value="UniProtKB-KW"/>
</dbReference>
<dbReference type="HOGENOM" id="CLU_000445_0_6_0"/>
<dbReference type="GO" id="GO:0006355">
    <property type="term" value="P:regulation of DNA-templated transcription"/>
    <property type="evidence" value="ECO:0007669"/>
    <property type="project" value="InterPro"/>
</dbReference>
<dbReference type="InterPro" id="IPR003593">
    <property type="entry name" value="AAA+_ATPase"/>
</dbReference>
<dbReference type="PRINTS" id="PR01590">
    <property type="entry name" value="HTHFIS"/>
</dbReference>
<dbReference type="InterPro" id="IPR009057">
    <property type="entry name" value="Homeodomain-like_sf"/>
</dbReference>
<dbReference type="PROSITE" id="PS00676">
    <property type="entry name" value="SIGMA54_INTERACT_2"/>
    <property type="match status" value="1"/>
</dbReference>
<dbReference type="KEGG" id="caa:Caka_0775"/>
<dbReference type="CDD" id="cd00009">
    <property type="entry name" value="AAA"/>
    <property type="match status" value="1"/>
</dbReference>
<feature type="region of interest" description="Disordered" evidence="7">
    <location>
        <begin position="387"/>
        <end position="417"/>
    </location>
</feature>
<evidence type="ECO:0000259" key="9">
    <source>
        <dbReference type="PROSITE" id="PS50110"/>
    </source>
</evidence>
<protein>
    <submittedName>
        <fullName evidence="10">Two component, sigma54 specific, transcriptional regulator, Fis family</fullName>
    </submittedName>
</protein>
<evidence type="ECO:0000256" key="6">
    <source>
        <dbReference type="PROSITE-ProRule" id="PRU00169"/>
    </source>
</evidence>
<keyword evidence="3" id="KW-0805">Transcription regulation</keyword>
<dbReference type="Pfam" id="PF00072">
    <property type="entry name" value="Response_reg"/>
    <property type="match status" value="1"/>
</dbReference>
<dbReference type="SUPFAM" id="SSF46689">
    <property type="entry name" value="Homeodomain-like"/>
    <property type="match status" value="1"/>
</dbReference>
<dbReference type="Proteomes" id="UP000000925">
    <property type="component" value="Chromosome"/>
</dbReference>
<evidence type="ECO:0000256" key="7">
    <source>
        <dbReference type="SAM" id="MobiDB-lite"/>
    </source>
</evidence>
<dbReference type="InterPro" id="IPR025662">
    <property type="entry name" value="Sigma_54_int_dom_ATP-bd_1"/>
</dbReference>
<evidence type="ECO:0000256" key="5">
    <source>
        <dbReference type="ARBA" id="ARBA00023163"/>
    </source>
</evidence>
<reference evidence="10 11" key="1">
    <citation type="journal article" date="2010" name="Stand. Genomic Sci.">
        <title>Complete genome sequence of Coraliomargarita akajimensis type strain (04OKA010-24).</title>
        <authorList>
            <person name="Mavromatis K."/>
            <person name="Abt B."/>
            <person name="Brambilla E."/>
            <person name="Lapidus A."/>
            <person name="Copeland A."/>
            <person name="Deshpande S."/>
            <person name="Nolan M."/>
            <person name="Lucas S."/>
            <person name="Tice H."/>
            <person name="Cheng J.F."/>
            <person name="Han C."/>
            <person name="Detter J.C."/>
            <person name="Woyke T."/>
            <person name="Goodwin L."/>
            <person name="Pitluck S."/>
            <person name="Held B."/>
            <person name="Brettin T."/>
            <person name="Tapia R."/>
            <person name="Ivanova N."/>
            <person name="Mikhailova N."/>
            <person name="Pati A."/>
            <person name="Liolios K."/>
            <person name="Chen A."/>
            <person name="Palaniappan K."/>
            <person name="Land M."/>
            <person name="Hauser L."/>
            <person name="Chang Y.J."/>
            <person name="Jeffries C.D."/>
            <person name="Rohde M."/>
            <person name="Goker M."/>
            <person name="Bristow J."/>
            <person name="Eisen J.A."/>
            <person name="Markowitz V."/>
            <person name="Hugenholtz P."/>
            <person name="Klenk H.P."/>
            <person name="Kyrpides N.C."/>
        </authorList>
    </citation>
    <scope>NUCLEOTIDE SEQUENCE [LARGE SCALE GENOMIC DNA]</scope>
    <source>
        <strain evidence="11">DSM 45221 / IAM 15411 / JCM 23193 / KCTC 12865</strain>
    </source>
</reference>
<keyword evidence="4" id="KW-0238">DNA-binding</keyword>
<dbReference type="InterPro" id="IPR002197">
    <property type="entry name" value="HTH_Fis"/>
</dbReference>
<dbReference type="PANTHER" id="PTHR32071">
    <property type="entry name" value="TRANSCRIPTIONAL REGULATORY PROTEIN"/>
    <property type="match status" value="1"/>
</dbReference>
<dbReference type="Gene3D" id="1.10.10.60">
    <property type="entry name" value="Homeodomain-like"/>
    <property type="match status" value="1"/>
</dbReference>
<dbReference type="EMBL" id="CP001998">
    <property type="protein sequence ID" value="ADE53799.1"/>
    <property type="molecule type" value="Genomic_DNA"/>
</dbReference>
<dbReference type="OrthoDB" id="9802354at2"/>
<evidence type="ECO:0000259" key="8">
    <source>
        <dbReference type="PROSITE" id="PS50045"/>
    </source>
</evidence>
<dbReference type="SUPFAM" id="SSF52172">
    <property type="entry name" value="CheY-like"/>
    <property type="match status" value="1"/>
</dbReference>
<dbReference type="Pfam" id="PF02954">
    <property type="entry name" value="HTH_8"/>
    <property type="match status" value="1"/>
</dbReference>
<dbReference type="InterPro" id="IPR001789">
    <property type="entry name" value="Sig_transdc_resp-reg_receiver"/>
</dbReference>
<feature type="domain" description="Sigma-54 factor interaction" evidence="8">
    <location>
        <begin position="142"/>
        <end position="371"/>
    </location>
</feature>
<dbReference type="GO" id="GO:0000160">
    <property type="term" value="P:phosphorelay signal transduction system"/>
    <property type="evidence" value="ECO:0007669"/>
    <property type="project" value="InterPro"/>
</dbReference>
<dbReference type="PROSITE" id="PS00675">
    <property type="entry name" value="SIGMA54_INTERACT_1"/>
    <property type="match status" value="1"/>
</dbReference>
<sequence length="461" mass="51293">MPATLLIVDDEKNTREGLGLALEDDYEVYLASGADEAFNLMEAESFDVVLTDLRMAGKSGLSVIDRCLSLPNRPICIMMTAYGNVETAVEAMRRGAFDFLTKPVNLEKLEILIKRALQSRKLEAENVVLHERLDRKYSFDGIVGNSAGLADVLDKVKLVAPSKATVLLEGETGTGKELIAQAIHQNSERSRKAFVPVHCAALATNLLESELFGHEKGAFTGASERRIGRFEAADGGTLFLDEIGEIDSSTQVKLLRFLETRSFERLGSSKSIHVDVRLVCATNRNLVEMARRGEFREDLLYRLNVVTIYLPALREREDDLLALLSHYIQRFSEDNGVDPVRLSEGALKVLRSYAWPGNIRELRNFCENIVILKRGMEVTEYDLDPKYQASPRGSSDGAPVPLSVATTGGGSLSKEENEKRLLRNALIKASGNRTKAAELMGISRRTLHRKLIQWPELDVER</sequence>
<evidence type="ECO:0000256" key="1">
    <source>
        <dbReference type="ARBA" id="ARBA00022741"/>
    </source>
</evidence>
<keyword evidence="2" id="KW-0067">ATP-binding</keyword>
<evidence type="ECO:0000313" key="10">
    <source>
        <dbReference type="EMBL" id="ADE53799.1"/>
    </source>
</evidence>
<dbReference type="InterPro" id="IPR011006">
    <property type="entry name" value="CheY-like_superfamily"/>
</dbReference>
<evidence type="ECO:0000256" key="2">
    <source>
        <dbReference type="ARBA" id="ARBA00022840"/>
    </source>
</evidence>
<organism evidence="10 11">
    <name type="scientific">Coraliomargarita akajimensis (strain DSM 45221 / IAM 15411 / JCM 23193 / KCTC 12865 / 04OKA010-24)</name>
    <dbReference type="NCBI Taxonomy" id="583355"/>
    <lineage>
        <taxon>Bacteria</taxon>
        <taxon>Pseudomonadati</taxon>
        <taxon>Verrucomicrobiota</taxon>
        <taxon>Opitutia</taxon>
        <taxon>Puniceicoccales</taxon>
        <taxon>Coraliomargaritaceae</taxon>
        <taxon>Coraliomargarita</taxon>
    </lineage>
</organism>
<dbReference type="eggNOG" id="COG2204">
    <property type="taxonomic scope" value="Bacteria"/>
</dbReference>
<keyword evidence="11" id="KW-1185">Reference proteome</keyword>